<evidence type="ECO:0000256" key="7">
    <source>
        <dbReference type="SAM" id="SignalP"/>
    </source>
</evidence>
<gene>
    <name evidence="8" type="ORF">ACFPYJ_11385</name>
</gene>
<keyword evidence="2 7" id="KW-0732">Signal</keyword>
<evidence type="ECO:0000313" key="8">
    <source>
        <dbReference type="EMBL" id="MFC5649713.1"/>
    </source>
</evidence>
<feature type="signal peptide" evidence="7">
    <location>
        <begin position="1"/>
        <end position="21"/>
    </location>
</feature>
<evidence type="ECO:0000256" key="6">
    <source>
        <dbReference type="SAM" id="MobiDB-lite"/>
    </source>
</evidence>
<feature type="chain" id="PRO_5047540246" evidence="7">
    <location>
        <begin position="22"/>
        <end position="520"/>
    </location>
</feature>
<keyword evidence="5" id="KW-0449">Lipoprotein</keyword>
<sequence>MSKRGFQLTGVILLGASVALAGCSDSGNKADDTGNKATGTTNAGTKNAGADGGETVVTLWGASDFLKGDASPGQQMVKEFNEQNKGHIRVEARYMPWSEYNTAVQAAATSGELPDIFQTPQDTDIRTIVSNGWALPYDGLVSEDWKKQFTAASFAEGVNVIDGKTYSWPLTGPQLGSILYYNKGVLKAAGLDPEKPPTTWDELRAAAKTVTEKGKGDVFGLVFGGGEKGDSSGITKFVGSLAGGIDPQAASGFDYKTGRYEYSSSAIVDSFNYLTQLKADGSILPSSYTLKSTEASALFGQGTAAFLIDGRARMWIVKRDSPDIQLGLASVPTKDGSKPTYFYVSSDPSGYLISSSSKHAKEAGEFIEKGLASPLFYEKYLHSGVALTPIATINENKSLYPYPEFDTFLQLHQSELKLRPDNAIRNPQTAKVIVEMGSLTQPKIKPAYSDILQSVLIGAQSEKDIAKLLQAYDEKLNKGLDDAIAKVSGAGTNVSRDDFTFPNWDASKDYTQDDYKQLKP</sequence>
<evidence type="ECO:0000256" key="5">
    <source>
        <dbReference type="ARBA" id="ARBA00023288"/>
    </source>
</evidence>
<evidence type="ECO:0000256" key="2">
    <source>
        <dbReference type="ARBA" id="ARBA00022729"/>
    </source>
</evidence>
<evidence type="ECO:0000256" key="4">
    <source>
        <dbReference type="ARBA" id="ARBA00023139"/>
    </source>
</evidence>
<accession>A0ABW0VWZ7</accession>
<dbReference type="PANTHER" id="PTHR43649">
    <property type="entry name" value="ARABINOSE-BINDING PROTEIN-RELATED"/>
    <property type="match status" value="1"/>
</dbReference>
<organism evidence="8 9">
    <name type="scientific">Paenibacillus solisilvae</name>
    <dbReference type="NCBI Taxonomy" id="2486751"/>
    <lineage>
        <taxon>Bacteria</taxon>
        <taxon>Bacillati</taxon>
        <taxon>Bacillota</taxon>
        <taxon>Bacilli</taxon>
        <taxon>Bacillales</taxon>
        <taxon>Paenibacillaceae</taxon>
        <taxon>Paenibacillus</taxon>
    </lineage>
</organism>
<comment type="caution">
    <text evidence="8">The sequence shown here is derived from an EMBL/GenBank/DDBJ whole genome shotgun (WGS) entry which is preliminary data.</text>
</comment>
<dbReference type="PROSITE" id="PS51257">
    <property type="entry name" value="PROKAR_LIPOPROTEIN"/>
    <property type="match status" value="1"/>
</dbReference>
<name>A0ABW0VWZ7_9BACL</name>
<keyword evidence="3" id="KW-0472">Membrane</keyword>
<evidence type="ECO:0000256" key="3">
    <source>
        <dbReference type="ARBA" id="ARBA00023136"/>
    </source>
</evidence>
<evidence type="ECO:0000313" key="9">
    <source>
        <dbReference type="Proteomes" id="UP001596047"/>
    </source>
</evidence>
<reference evidence="9" key="1">
    <citation type="journal article" date="2019" name="Int. J. Syst. Evol. Microbiol.">
        <title>The Global Catalogue of Microorganisms (GCM) 10K type strain sequencing project: providing services to taxonomists for standard genome sequencing and annotation.</title>
        <authorList>
            <consortium name="The Broad Institute Genomics Platform"/>
            <consortium name="The Broad Institute Genome Sequencing Center for Infectious Disease"/>
            <person name="Wu L."/>
            <person name="Ma J."/>
        </authorList>
    </citation>
    <scope>NUCLEOTIDE SEQUENCE [LARGE SCALE GENOMIC DNA]</scope>
    <source>
        <strain evidence="9">CGMCC 1.3240</strain>
    </source>
</reference>
<feature type="compositionally biased region" description="Low complexity" evidence="6">
    <location>
        <begin position="35"/>
        <end position="49"/>
    </location>
</feature>
<dbReference type="SUPFAM" id="SSF53850">
    <property type="entry name" value="Periplasmic binding protein-like II"/>
    <property type="match status" value="1"/>
</dbReference>
<dbReference type="PANTHER" id="PTHR43649:SF33">
    <property type="entry name" value="POLYGALACTURONAN_RHAMNOGALACTURONAN-BINDING PROTEIN YTCQ"/>
    <property type="match status" value="1"/>
</dbReference>
<keyword evidence="1" id="KW-1003">Cell membrane</keyword>
<dbReference type="InterPro" id="IPR006059">
    <property type="entry name" value="SBP"/>
</dbReference>
<dbReference type="Proteomes" id="UP001596047">
    <property type="component" value="Unassembled WGS sequence"/>
</dbReference>
<feature type="region of interest" description="Disordered" evidence="6">
    <location>
        <begin position="27"/>
        <end position="50"/>
    </location>
</feature>
<dbReference type="Gene3D" id="3.40.190.10">
    <property type="entry name" value="Periplasmic binding protein-like II"/>
    <property type="match status" value="1"/>
</dbReference>
<proteinExistence type="predicted"/>
<protein>
    <submittedName>
        <fullName evidence="8">ABC transporter substrate-binding protein</fullName>
    </submittedName>
</protein>
<keyword evidence="4" id="KW-0564">Palmitate</keyword>
<dbReference type="RefSeq" id="WP_379188245.1">
    <property type="nucleotide sequence ID" value="NZ_JBHSOW010000040.1"/>
</dbReference>
<dbReference type="InterPro" id="IPR050490">
    <property type="entry name" value="Bact_solute-bd_prot1"/>
</dbReference>
<dbReference type="EMBL" id="JBHSOW010000040">
    <property type="protein sequence ID" value="MFC5649713.1"/>
    <property type="molecule type" value="Genomic_DNA"/>
</dbReference>
<keyword evidence="9" id="KW-1185">Reference proteome</keyword>
<dbReference type="Pfam" id="PF01547">
    <property type="entry name" value="SBP_bac_1"/>
    <property type="match status" value="1"/>
</dbReference>
<evidence type="ECO:0000256" key="1">
    <source>
        <dbReference type="ARBA" id="ARBA00022475"/>
    </source>
</evidence>